<gene>
    <name evidence="1" type="ORF">SERN_2192</name>
</gene>
<reference evidence="1 2" key="1">
    <citation type="submission" date="2018-11" db="EMBL/GenBank/DDBJ databases">
        <title>Complete genome sequencing of the Actinobacteria Serinibacter sp. K3-2.</title>
        <authorList>
            <person name="Rakitin A.L."/>
            <person name="Beletsky A.V."/>
            <person name="Mardanov A.V."/>
            <person name="Ravin N.V."/>
            <person name="Gromova A.S."/>
            <person name="Filippova S.N."/>
            <person name="Gal'Chenko V.F."/>
        </authorList>
    </citation>
    <scope>NUCLEOTIDE SEQUENCE [LARGE SCALE GENOMIC DNA]</scope>
    <source>
        <strain evidence="1 2">K3-2</strain>
    </source>
</reference>
<evidence type="ECO:0000313" key="2">
    <source>
        <dbReference type="Proteomes" id="UP000297318"/>
    </source>
</evidence>
<dbReference type="Pfam" id="PF18855">
    <property type="entry name" value="baeRF_family11"/>
    <property type="match status" value="1"/>
</dbReference>
<dbReference type="RefSeq" id="WP_135850170.1">
    <property type="nucleotide sequence ID" value="NZ_RHPJ01000003.1"/>
</dbReference>
<keyword evidence="2" id="KW-1185">Reference proteome</keyword>
<dbReference type="AlphaFoldDB" id="A0A4Z1E045"/>
<evidence type="ECO:0000313" key="1">
    <source>
        <dbReference type="EMBL" id="TGO04599.1"/>
    </source>
</evidence>
<sequence length="376" mass="40793">MLPVDLPRTSDLAALMGARNDASVSIYLASSPVPADHERIRLALRNAISDAEKELSSAGTSDAVAARTLDPIRELDGDHEFWRHQAHSLAIFSADGDLRTYRLANRVQDSVRVGDRYDLGALLRARTFPHGGYVLGLAEQDVHLWALTADSRAHEVHLDLPDDLQLLLTHAENHGQADRGRARGNLGDRPERERFARAVQDAALPHMQDELPLILAAGPEFDPAYRAINTHPTLLEERIDVHPTSLDADSVDEKARAILDATYAQQLDTWREHFGTARSNGRATSKLSEVAIAATMGQVDDLHFDMDDHTEGSIDDLGAITTAESPGPGTYALVDEIAARVLNTGGTVHAVRNADLVDGSPVAALLRAPREAVGLD</sequence>
<accession>A0A4Z1E045</accession>
<proteinExistence type="predicted"/>
<dbReference type="EMBL" id="RHPJ01000003">
    <property type="protein sequence ID" value="TGO04599.1"/>
    <property type="molecule type" value="Genomic_DNA"/>
</dbReference>
<protein>
    <submittedName>
        <fullName evidence="1">Uncharacterized protein</fullName>
    </submittedName>
</protein>
<organism evidence="1 2">
    <name type="scientific">Serinibacter arcticus</name>
    <dbReference type="NCBI Taxonomy" id="1655435"/>
    <lineage>
        <taxon>Bacteria</taxon>
        <taxon>Bacillati</taxon>
        <taxon>Actinomycetota</taxon>
        <taxon>Actinomycetes</taxon>
        <taxon>Micrococcales</taxon>
        <taxon>Beutenbergiaceae</taxon>
        <taxon>Serinibacter</taxon>
    </lineage>
</organism>
<name>A0A4Z1E045_9MICO</name>
<dbReference type="OrthoDB" id="242138at2"/>
<dbReference type="Proteomes" id="UP000297318">
    <property type="component" value="Unassembled WGS sequence"/>
</dbReference>
<dbReference type="InterPro" id="IPR041638">
    <property type="entry name" value="BaeRF_family11"/>
</dbReference>
<comment type="caution">
    <text evidence="1">The sequence shown here is derived from an EMBL/GenBank/DDBJ whole genome shotgun (WGS) entry which is preliminary data.</text>
</comment>